<organism evidence="2 3">
    <name type="scientific">Vermiconidia calcicola</name>
    <dbReference type="NCBI Taxonomy" id="1690605"/>
    <lineage>
        <taxon>Eukaryota</taxon>
        <taxon>Fungi</taxon>
        <taxon>Dikarya</taxon>
        <taxon>Ascomycota</taxon>
        <taxon>Pezizomycotina</taxon>
        <taxon>Dothideomycetes</taxon>
        <taxon>Dothideomycetidae</taxon>
        <taxon>Mycosphaerellales</taxon>
        <taxon>Extremaceae</taxon>
        <taxon>Vermiconidia</taxon>
    </lineage>
</organism>
<protein>
    <submittedName>
        <fullName evidence="2">Uncharacterized protein</fullName>
    </submittedName>
</protein>
<name>A0AAV9QJD1_9PEZI</name>
<evidence type="ECO:0000313" key="2">
    <source>
        <dbReference type="EMBL" id="KAK5544141.1"/>
    </source>
</evidence>
<sequence>MSAQLAAGPETVYISSSGSHSEPSDDASESASSDSYQSATAHTLEEAIVSATAPRVKQVLLNICNKNAICRHLASQELLVSTEIQVSATENGGSRKRVRKAFEICCQCEEEYDVLENKETKGLCVYHPGEKYLDVDSDLWDDHDPKCHGNPQDFEDDPEYGEGFMWDCCDEDGTTEGCTTSKHRPAQSKRR</sequence>
<dbReference type="AlphaFoldDB" id="A0AAV9QJD1"/>
<gene>
    <name evidence="2" type="ORF">LTR25_001756</name>
</gene>
<dbReference type="PANTHER" id="PTHR38167">
    <property type="entry name" value="C2H2-TYPE DOMAIN-CONTAINING PROTEIN"/>
    <property type="match status" value="1"/>
</dbReference>
<dbReference type="Proteomes" id="UP001345827">
    <property type="component" value="Unassembled WGS sequence"/>
</dbReference>
<evidence type="ECO:0000256" key="1">
    <source>
        <dbReference type="SAM" id="MobiDB-lite"/>
    </source>
</evidence>
<proteinExistence type="predicted"/>
<keyword evidence="3" id="KW-1185">Reference proteome</keyword>
<accession>A0AAV9QJD1</accession>
<reference evidence="2 3" key="1">
    <citation type="submission" date="2023-06" db="EMBL/GenBank/DDBJ databases">
        <title>Black Yeasts Isolated from many extreme environments.</title>
        <authorList>
            <person name="Coleine C."/>
            <person name="Stajich J.E."/>
            <person name="Selbmann L."/>
        </authorList>
    </citation>
    <scope>NUCLEOTIDE SEQUENCE [LARGE SCALE GENOMIC DNA]</scope>
    <source>
        <strain evidence="2 3">CCFEE 5887</strain>
    </source>
</reference>
<evidence type="ECO:0000313" key="3">
    <source>
        <dbReference type="Proteomes" id="UP001345827"/>
    </source>
</evidence>
<dbReference type="EMBL" id="JAXLQG010000002">
    <property type="protein sequence ID" value="KAK5544141.1"/>
    <property type="molecule type" value="Genomic_DNA"/>
</dbReference>
<feature type="region of interest" description="Disordered" evidence="1">
    <location>
        <begin position="1"/>
        <end position="37"/>
    </location>
</feature>
<comment type="caution">
    <text evidence="2">The sequence shown here is derived from an EMBL/GenBank/DDBJ whole genome shotgun (WGS) entry which is preliminary data.</text>
</comment>
<dbReference type="PANTHER" id="PTHR38167:SF1">
    <property type="entry name" value="C2H2-TYPE DOMAIN-CONTAINING PROTEIN"/>
    <property type="match status" value="1"/>
</dbReference>